<protein>
    <submittedName>
        <fullName evidence="2">Pilus assembly protein</fullName>
    </submittedName>
</protein>
<keyword evidence="3" id="KW-1185">Reference proteome</keyword>
<name>A0ABV4B7A8_9BURK</name>
<keyword evidence="1" id="KW-0472">Membrane</keyword>
<organism evidence="2 3">
    <name type="scientific">Comamonas sediminis</name>
    <dbReference type="NCBI Taxonomy" id="1783360"/>
    <lineage>
        <taxon>Bacteria</taxon>
        <taxon>Pseudomonadati</taxon>
        <taxon>Pseudomonadota</taxon>
        <taxon>Betaproteobacteria</taxon>
        <taxon>Burkholderiales</taxon>
        <taxon>Comamonadaceae</taxon>
        <taxon>Comamonas</taxon>
    </lineage>
</organism>
<evidence type="ECO:0000313" key="3">
    <source>
        <dbReference type="Proteomes" id="UP001562178"/>
    </source>
</evidence>
<evidence type="ECO:0000313" key="2">
    <source>
        <dbReference type="EMBL" id="MEY2253431.1"/>
    </source>
</evidence>
<keyword evidence="1" id="KW-0812">Transmembrane</keyword>
<accession>A0ABV4B7A8</accession>
<sequence>MPVTNRKSRGQGMTEYIIILGLIAIAAIAAFSFFGQTVRSQVAGMAKEVGGESGKEGITAAQAASGKALTNAQKNMNMSTYTEGGNDGAK</sequence>
<reference evidence="2 3" key="1">
    <citation type="journal article" date="2016" name="Int. J. Syst. Evol. Microbiol.">
        <title>Description of Comamonas sediminis sp. nov., isolated from lagoon sediments.</title>
        <authorList>
            <person name="Subhash Y."/>
            <person name="Bang J.J."/>
            <person name="You T.H."/>
            <person name="Lee S.S."/>
        </authorList>
    </citation>
    <scope>NUCLEOTIDE SEQUENCE [LARGE SCALE GENOMIC DNA]</scope>
    <source>
        <strain evidence="2 3">JCM 31169</strain>
    </source>
</reference>
<feature type="transmembrane region" description="Helical" evidence="1">
    <location>
        <begin position="16"/>
        <end position="35"/>
    </location>
</feature>
<dbReference type="EMBL" id="JBGBDC010000010">
    <property type="protein sequence ID" value="MEY2253431.1"/>
    <property type="molecule type" value="Genomic_DNA"/>
</dbReference>
<keyword evidence="1" id="KW-1133">Transmembrane helix</keyword>
<comment type="caution">
    <text evidence="2">The sequence shown here is derived from an EMBL/GenBank/DDBJ whole genome shotgun (WGS) entry which is preliminary data.</text>
</comment>
<evidence type="ECO:0000256" key="1">
    <source>
        <dbReference type="SAM" id="Phobius"/>
    </source>
</evidence>
<dbReference type="Proteomes" id="UP001562178">
    <property type="component" value="Unassembled WGS sequence"/>
</dbReference>
<gene>
    <name evidence="2" type="ORF">AB7A72_20605</name>
</gene>
<proteinExistence type="predicted"/>